<comment type="subcellular location">
    <subcellularLocation>
        <location evidence="1">Membrane</location>
        <topology evidence="1">Multi-pass membrane protein</topology>
    </subcellularLocation>
</comment>
<keyword evidence="8" id="KW-1185">Reference proteome</keyword>
<feature type="transmembrane region" description="Helical" evidence="6">
    <location>
        <begin position="275"/>
        <end position="293"/>
    </location>
</feature>
<feature type="transmembrane region" description="Helical" evidence="6">
    <location>
        <begin position="90"/>
        <end position="114"/>
    </location>
</feature>
<sequence length="466" mass="51438">MSLILQENYRFVLRFYRLATVNILSNLMIPLSSLVSVAFLGHLEDVSYLTGVLLSTILFNLTYSLLAFLRMSTTGLTAQALGQDDQEAMLLVGLRNGIIALGLSILILTLQYPFRELGFSLLSATPEVKASGIAYFNARIWGVPAVLLNFVLIGWFLGREQSGKVLLLSAIGNMSNIVLDYLFIVRQGWQATGAGISQASSQYLILLLGMILASKQIHWKDILSVAQRLLDLPAFKFTFSLNGNIFVKTLAIISGLAIFNVLSSRMGTTIFAENALIVQIIVLAFYFFEGLGYATETLTGIFKGQQANDKLKFLVQIAGGTGVLLGLTFAVWCILFPRTVFGLLTNHDEVIEFIDIYIPWLLIILTFYSISIILDGYFIGLTEGLILRNVALIAFGVGFAPVALIATYFHNNHMLWLALSCFMVIRAVALLVHLPRTLHTDWGKSSEHDMSSNLMSESLAAKPLQK</sequence>
<dbReference type="Pfam" id="PF01554">
    <property type="entry name" value="MatE"/>
    <property type="match status" value="2"/>
</dbReference>
<dbReference type="PANTHER" id="PTHR42893:SF46">
    <property type="entry name" value="PROTEIN DETOXIFICATION 44, CHLOROPLASTIC"/>
    <property type="match status" value="1"/>
</dbReference>
<comment type="similarity">
    <text evidence="2">Belongs to the multi antimicrobial extrusion (MATE) (TC 2.A.66.1) family.</text>
</comment>
<evidence type="ECO:0000313" key="8">
    <source>
        <dbReference type="Proteomes" id="UP001526143"/>
    </source>
</evidence>
<accession>A0ABT3B3J2</accession>
<dbReference type="InterPro" id="IPR044644">
    <property type="entry name" value="DinF-like"/>
</dbReference>
<evidence type="ECO:0000256" key="6">
    <source>
        <dbReference type="SAM" id="Phobius"/>
    </source>
</evidence>
<evidence type="ECO:0000256" key="5">
    <source>
        <dbReference type="ARBA" id="ARBA00023136"/>
    </source>
</evidence>
<dbReference type="EMBL" id="JAOWRF010000298">
    <property type="protein sequence ID" value="MCV3215939.1"/>
    <property type="molecule type" value="Genomic_DNA"/>
</dbReference>
<gene>
    <name evidence="7" type="ORF">OGM63_20925</name>
</gene>
<keyword evidence="5 6" id="KW-0472">Membrane</keyword>
<dbReference type="Proteomes" id="UP001526143">
    <property type="component" value="Unassembled WGS sequence"/>
</dbReference>
<dbReference type="NCBIfam" id="NF041358">
    <property type="entry name" value="GntT_guanitoxin"/>
    <property type="match status" value="1"/>
</dbReference>
<feature type="transmembrane region" description="Helical" evidence="6">
    <location>
        <begin position="165"/>
        <end position="184"/>
    </location>
</feature>
<dbReference type="InterPro" id="IPR002528">
    <property type="entry name" value="MATE_fam"/>
</dbReference>
<keyword evidence="4 6" id="KW-1133">Transmembrane helix</keyword>
<evidence type="ECO:0000256" key="2">
    <source>
        <dbReference type="ARBA" id="ARBA00010199"/>
    </source>
</evidence>
<protein>
    <submittedName>
        <fullName evidence="7">MATE family efflux transporter</fullName>
    </submittedName>
</protein>
<organism evidence="7 8">
    <name type="scientific">Plectonema radiosum NIES-515</name>
    <dbReference type="NCBI Taxonomy" id="2986073"/>
    <lineage>
        <taxon>Bacteria</taxon>
        <taxon>Bacillati</taxon>
        <taxon>Cyanobacteriota</taxon>
        <taxon>Cyanophyceae</taxon>
        <taxon>Oscillatoriophycideae</taxon>
        <taxon>Oscillatoriales</taxon>
        <taxon>Microcoleaceae</taxon>
        <taxon>Plectonema</taxon>
    </lineage>
</organism>
<evidence type="ECO:0000256" key="3">
    <source>
        <dbReference type="ARBA" id="ARBA00022692"/>
    </source>
</evidence>
<evidence type="ECO:0000256" key="4">
    <source>
        <dbReference type="ARBA" id="ARBA00022989"/>
    </source>
</evidence>
<dbReference type="NCBIfam" id="TIGR00797">
    <property type="entry name" value="matE"/>
    <property type="match status" value="1"/>
</dbReference>
<feature type="transmembrane region" description="Helical" evidence="6">
    <location>
        <begin position="415"/>
        <end position="434"/>
    </location>
</feature>
<evidence type="ECO:0000313" key="7">
    <source>
        <dbReference type="EMBL" id="MCV3215939.1"/>
    </source>
</evidence>
<comment type="caution">
    <text evidence="7">The sequence shown here is derived from an EMBL/GenBank/DDBJ whole genome shotgun (WGS) entry which is preliminary data.</text>
</comment>
<feature type="transmembrane region" description="Helical" evidence="6">
    <location>
        <begin position="46"/>
        <end position="69"/>
    </location>
</feature>
<feature type="transmembrane region" description="Helical" evidence="6">
    <location>
        <begin position="390"/>
        <end position="409"/>
    </location>
</feature>
<feature type="transmembrane region" description="Helical" evidence="6">
    <location>
        <begin position="357"/>
        <end position="378"/>
    </location>
</feature>
<feature type="transmembrane region" description="Helical" evidence="6">
    <location>
        <begin position="313"/>
        <end position="337"/>
    </location>
</feature>
<name>A0ABT3B3J2_9CYAN</name>
<dbReference type="CDD" id="cd13136">
    <property type="entry name" value="MATE_DinF_like"/>
    <property type="match status" value="1"/>
</dbReference>
<evidence type="ECO:0000256" key="1">
    <source>
        <dbReference type="ARBA" id="ARBA00004141"/>
    </source>
</evidence>
<keyword evidence="3 6" id="KW-0812">Transmembrane</keyword>
<reference evidence="7 8" key="1">
    <citation type="submission" date="2022-10" db="EMBL/GenBank/DDBJ databases">
        <title>Identification of biosynthetic pathway for the production of the potent trypsin inhibitor radiosumin.</title>
        <authorList>
            <person name="Fewer D.P."/>
            <person name="Delbaje E."/>
            <person name="Ouyang X."/>
            <person name="Agostino P.D."/>
            <person name="Wahlsten M."/>
            <person name="Jokela J."/>
            <person name="Permi P."/>
            <person name="Haapaniemi E."/>
            <person name="Koistinen H."/>
        </authorList>
    </citation>
    <scope>NUCLEOTIDE SEQUENCE [LARGE SCALE GENOMIC DNA]</scope>
    <source>
        <strain evidence="7 8">NIES-515</strain>
    </source>
</reference>
<dbReference type="PANTHER" id="PTHR42893">
    <property type="entry name" value="PROTEIN DETOXIFICATION 44, CHLOROPLASTIC-RELATED"/>
    <property type="match status" value="1"/>
</dbReference>
<feature type="transmembrane region" description="Helical" evidence="6">
    <location>
        <begin position="245"/>
        <end position="263"/>
    </location>
</feature>
<feature type="transmembrane region" description="Helical" evidence="6">
    <location>
        <begin position="21"/>
        <end position="40"/>
    </location>
</feature>
<feature type="transmembrane region" description="Helical" evidence="6">
    <location>
        <begin position="196"/>
        <end position="213"/>
    </location>
</feature>
<dbReference type="RefSeq" id="WP_263747586.1">
    <property type="nucleotide sequence ID" value="NZ_JAOWRF010000298.1"/>
</dbReference>
<feature type="transmembrane region" description="Helical" evidence="6">
    <location>
        <begin position="134"/>
        <end position="158"/>
    </location>
</feature>
<proteinExistence type="inferred from homology"/>